<evidence type="ECO:0000256" key="1">
    <source>
        <dbReference type="SAM" id="Phobius"/>
    </source>
</evidence>
<evidence type="ECO:0008006" key="4">
    <source>
        <dbReference type="Google" id="ProtNLM"/>
    </source>
</evidence>
<accession>A0A8S1K0C3</accession>
<feature type="transmembrane region" description="Helical" evidence="1">
    <location>
        <begin position="57"/>
        <end position="75"/>
    </location>
</feature>
<organism evidence="2 3">
    <name type="scientific">Paramecium sonneborni</name>
    <dbReference type="NCBI Taxonomy" id="65129"/>
    <lineage>
        <taxon>Eukaryota</taxon>
        <taxon>Sar</taxon>
        <taxon>Alveolata</taxon>
        <taxon>Ciliophora</taxon>
        <taxon>Intramacronucleata</taxon>
        <taxon>Oligohymenophorea</taxon>
        <taxon>Peniculida</taxon>
        <taxon>Parameciidae</taxon>
        <taxon>Paramecium</taxon>
    </lineage>
</organism>
<evidence type="ECO:0000313" key="2">
    <source>
        <dbReference type="EMBL" id="CAD8048597.1"/>
    </source>
</evidence>
<keyword evidence="1" id="KW-0812">Transmembrane</keyword>
<dbReference type="EMBL" id="CAJJDN010000003">
    <property type="protein sequence ID" value="CAD8048597.1"/>
    <property type="molecule type" value="Genomic_DNA"/>
</dbReference>
<gene>
    <name evidence="2" type="ORF">PSON_ATCC_30995.1.T0030330</name>
</gene>
<dbReference type="Proteomes" id="UP000692954">
    <property type="component" value="Unassembled WGS sequence"/>
</dbReference>
<dbReference type="AlphaFoldDB" id="A0A8S1K0C3"/>
<name>A0A8S1K0C3_9CILI</name>
<dbReference type="OrthoDB" id="7832001at2759"/>
<reference evidence="2" key="1">
    <citation type="submission" date="2021-01" db="EMBL/GenBank/DDBJ databases">
        <authorList>
            <consortium name="Genoscope - CEA"/>
            <person name="William W."/>
        </authorList>
    </citation>
    <scope>NUCLEOTIDE SEQUENCE</scope>
</reference>
<keyword evidence="3" id="KW-1185">Reference proteome</keyword>
<sequence>MQGNKRVKFKEIVEKHFVDSLPLFMDFIMVSIQLKEFDLEYFTNGLLLQIEINNNKLIVIIGLFTFVGLQSFLFLQEEDLNDESVLFYRWINSFHLQIGEQDYLHMIQKQINDKLLARVGADDLYFSFKINYSNKKNQDQKYARIIMIFESDQKSGSHHIKQFLNKLRQNWKC</sequence>
<keyword evidence="1" id="KW-1133">Transmembrane helix</keyword>
<protein>
    <recommendedName>
        <fullName evidence="4">Transmembrane protein</fullName>
    </recommendedName>
</protein>
<comment type="caution">
    <text evidence="2">The sequence shown here is derived from an EMBL/GenBank/DDBJ whole genome shotgun (WGS) entry which is preliminary data.</text>
</comment>
<keyword evidence="1" id="KW-0472">Membrane</keyword>
<proteinExistence type="predicted"/>
<evidence type="ECO:0000313" key="3">
    <source>
        <dbReference type="Proteomes" id="UP000692954"/>
    </source>
</evidence>